<keyword evidence="1" id="KW-0812">Transmembrane</keyword>
<dbReference type="AlphaFoldDB" id="A0A2C8F8F5"/>
<protein>
    <submittedName>
        <fullName evidence="2">Uncharacterized protein</fullName>
    </submittedName>
</protein>
<evidence type="ECO:0000313" key="3">
    <source>
        <dbReference type="Proteomes" id="UP000219215"/>
    </source>
</evidence>
<sequence length="66" mass="7292">MTSKSREELISNLDKSYKGFRFDYLCGGFFIFLSIVLLNNNKTVGIATAIIGTLATIAVHPAKAYF</sequence>
<dbReference type="Proteomes" id="UP000219215">
    <property type="component" value="Chromosome DPRO"/>
</dbReference>
<organism evidence="2 3">
    <name type="scientific">Pseudodesulfovibrio profundus</name>
    <dbReference type="NCBI Taxonomy" id="57320"/>
    <lineage>
        <taxon>Bacteria</taxon>
        <taxon>Pseudomonadati</taxon>
        <taxon>Thermodesulfobacteriota</taxon>
        <taxon>Desulfovibrionia</taxon>
        <taxon>Desulfovibrionales</taxon>
        <taxon>Desulfovibrionaceae</taxon>
    </lineage>
</organism>
<reference evidence="3" key="1">
    <citation type="submission" date="2017-09" db="EMBL/GenBank/DDBJ databases">
        <authorList>
            <person name="Regsiter A."/>
            <person name="William W."/>
        </authorList>
    </citation>
    <scope>NUCLEOTIDE SEQUENCE [LARGE SCALE GENOMIC DNA]</scope>
    <source>
        <strain evidence="3">500-1</strain>
    </source>
</reference>
<proteinExistence type="predicted"/>
<name>A0A2C8F8F5_9BACT</name>
<evidence type="ECO:0000256" key="1">
    <source>
        <dbReference type="SAM" id="Phobius"/>
    </source>
</evidence>
<feature type="transmembrane region" description="Helical" evidence="1">
    <location>
        <begin position="44"/>
        <end position="62"/>
    </location>
</feature>
<dbReference type="EMBL" id="LT907975">
    <property type="protein sequence ID" value="SOB58791.1"/>
    <property type="molecule type" value="Genomic_DNA"/>
</dbReference>
<evidence type="ECO:0000313" key="2">
    <source>
        <dbReference type="EMBL" id="SOB58791.1"/>
    </source>
</evidence>
<dbReference type="KEGG" id="pprf:DPRO_1891"/>
<keyword evidence="1" id="KW-0472">Membrane</keyword>
<gene>
    <name evidence="2" type="ORF">DPRO_1891</name>
</gene>
<keyword evidence="3" id="KW-1185">Reference proteome</keyword>
<keyword evidence="1" id="KW-1133">Transmembrane helix</keyword>
<accession>A0A2C8F8F5</accession>
<feature type="transmembrane region" description="Helical" evidence="1">
    <location>
        <begin position="21"/>
        <end position="38"/>
    </location>
</feature>